<keyword evidence="4 5" id="KW-0720">Serine protease</keyword>
<protein>
    <submittedName>
        <fullName evidence="10">S8 family serine peptidase</fullName>
    </submittedName>
</protein>
<gene>
    <name evidence="10" type="ORF">FM042_03185</name>
</gene>
<evidence type="ECO:0000313" key="10">
    <source>
        <dbReference type="EMBL" id="TRW49870.1"/>
    </source>
</evidence>
<sequence>MPWLARTLYFTIAASIALIPLLASSQQAPNVPNVPVVNPAERAIERQIERATRQAERLERNLPSAAEIGQARALEQIASNTERTIERLSSLDPLSNLPERLSIRDKEGVERFVDIEIEPGRRAIERQWVLMLDNEALAQFPQQAPELWKYLTENETLSGLGQNILTFTVPRHLDNRAGVERLVPTGLHQALDRNHIYQATGDLRPEQMPSEQASIPVPPLQLQWPARSVCTAPLRIGVVDTGIHSDHPAFAQAVTEGRLIRRGFLDRDIPQPGHHGTAVTGILIGAAENHPALLPDATVYHAEVFYQQSVYHQGASLTHLIRALSWLSEQQVQAINLSLTGPENRLLAQTVRRLHQANIAVIAAVGNDGPHAPKLYPAAYDEVIGATAVDSYGRIYRWANQGEHVEFAGFGVSVLAPRADNQWGYESGTSMAAPFVTAHAACSAQDTVTATRAELKKRAYAEKQERDPTIGFGVLHPALIINGVLANTH</sequence>
<dbReference type="CDD" id="cd05561">
    <property type="entry name" value="Peptidases_S8_4"/>
    <property type="match status" value="1"/>
</dbReference>
<evidence type="ECO:0000256" key="4">
    <source>
        <dbReference type="ARBA" id="ARBA00022825"/>
    </source>
</evidence>
<dbReference type="OrthoDB" id="5405281at2"/>
<dbReference type="PANTHER" id="PTHR43806">
    <property type="entry name" value="PEPTIDASE S8"/>
    <property type="match status" value="1"/>
</dbReference>
<dbReference type="AlphaFoldDB" id="A0A552X4C5"/>
<dbReference type="InterPro" id="IPR000209">
    <property type="entry name" value="Peptidase_S8/S53_dom"/>
</dbReference>
<evidence type="ECO:0000256" key="3">
    <source>
        <dbReference type="ARBA" id="ARBA00022801"/>
    </source>
</evidence>
<dbReference type="InterPro" id="IPR036852">
    <property type="entry name" value="Peptidase_S8/S53_dom_sf"/>
</dbReference>
<evidence type="ECO:0000256" key="7">
    <source>
        <dbReference type="SAM" id="Coils"/>
    </source>
</evidence>
<reference evidence="10 11" key="1">
    <citation type="submission" date="2019-07" db="EMBL/GenBank/DDBJ databases">
        <authorList>
            <person name="Yang M."/>
            <person name="Zhao D."/>
            <person name="Xiang H."/>
        </authorList>
    </citation>
    <scope>NUCLEOTIDE SEQUENCE [LARGE SCALE GENOMIC DNA]</scope>
    <source>
        <strain evidence="10 11">IM1326</strain>
    </source>
</reference>
<feature type="signal peptide" evidence="8">
    <location>
        <begin position="1"/>
        <end position="28"/>
    </location>
</feature>
<dbReference type="Proteomes" id="UP000320359">
    <property type="component" value="Unassembled WGS sequence"/>
</dbReference>
<keyword evidence="8" id="KW-0732">Signal</keyword>
<keyword evidence="2 5" id="KW-0645">Protease</keyword>
<feature type="active site" description="Charge relay system" evidence="5">
    <location>
        <position position="240"/>
    </location>
</feature>
<dbReference type="InterPro" id="IPR023828">
    <property type="entry name" value="Peptidase_S8_Ser-AS"/>
</dbReference>
<evidence type="ECO:0000256" key="1">
    <source>
        <dbReference type="ARBA" id="ARBA00011073"/>
    </source>
</evidence>
<evidence type="ECO:0000313" key="11">
    <source>
        <dbReference type="Proteomes" id="UP000320359"/>
    </source>
</evidence>
<dbReference type="GO" id="GO:0006508">
    <property type="term" value="P:proteolysis"/>
    <property type="evidence" value="ECO:0007669"/>
    <property type="project" value="UniProtKB-KW"/>
</dbReference>
<dbReference type="SUPFAM" id="SSF52743">
    <property type="entry name" value="Subtilisin-like"/>
    <property type="match status" value="1"/>
</dbReference>
<evidence type="ECO:0000256" key="5">
    <source>
        <dbReference type="PROSITE-ProRule" id="PRU01240"/>
    </source>
</evidence>
<dbReference type="Pfam" id="PF00082">
    <property type="entry name" value="Peptidase_S8"/>
    <property type="match status" value="1"/>
</dbReference>
<comment type="similarity">
    <text evidence="1 5 6">Belongs to the peptidase S8 family.</text>
</comment>
<keyword evidence="7" id="KW-0175">Coiled coil</keyword>
<proteinExistence type="inferred from homology"/>
<dbReference type="PANTHER" id="PTHR43806:SF11">
    <property type="entry name" value="CEREVISIN-RELATED"/>
    <property type="match status" value="1"/>
</dbReference>
<dbReference type="InterPro" id="IPR050131">
    <property type="entry name" value="Peptidase_S8_subtilisin-like"/>
</dbReference>
<keyword evidence="11" id="KW-1185">Reference proteome</keyword>
<feature type="active site" description="Charge relay system" evidence="5">
    <location>
        <position position="430"/>
    </location>
</feature>
<evidence type="ECO:0000256" key="2">
    <source>
        <dbReference type="ARBA" id="ARBA00022670"/>
    </source>
</evidence>
<keyword evidence="3 5" id="KW-0378">Hydrolase</keyword>
<dbReference type="InterPro" id="IPR023827">
    <property type="entry name" value="Peptidase_S8_Asp-AS"/>
</dbReference>
<feature type="active site" description="Charge relay system" evidence="5">
    <location>
        <position position="275"/>
    </location>
</feature>
<feature type="chain" id="PRO_5021854144" evidence="8">
    <location>
        <begin position="29"/>
        <end position="489"/>
    </location>
</feature>
<feature type="domain" description="Peptidase S8/S53" evidence="9">
    <location>
        <begin position="236"/>
        <end position="457"/>
    </location>
</feature>
<dbReference type="PRINTS" id="PR00723">
    <property type="entry name" value="SUBTILISIN"/>
</dbReference>
<comment type="caution">
    <text evidence="10">The sequence shown here is derived from an EMBL/GenBank/DDBJ whole genome shotgun (WGS) entry which is preliminary data.</text>
</comment>
<dbReference type="PROSITE" id="PS00136">
    <property type="entry name" value="SUBTILASE_ASP"/>
    <property type="match status" value="1"/>
</dbReference>
<name>A0A552X4C5_9GAMM</name>
<dbReference type="Gene3D" id="3.40.50.200">
    <property type="entry name" value="Peptidase S8/S53 domain"/>
    <property type="match status" value="1"/>
</dbReference>
<dbReference type="InterPro" id="IPR015500">
    <property type="entry name" value="Peptidase_S8_subtilisin-rel"/>
</dbReference>
<dbReference type="RefSeq" id="WP_143234290.1">
    <property type="nucleotide sequence ID" value="NZ_VJWL01000001.1"/>
</dbReference>
<feature type="coiled-coil region" evidence="7">
    <location>
        <begin position="41"/>
        <end position="91"/>
    </location>
</feature>
<evidence type="ECO:0000256" key="6">
    <source>
        <dbReference type="RuleBase" id="RU003355"/>
    </source>
</evidence>
<evidence type="ECO:0000256" key="8">
    <source>
        <dbReference type="SAM" id="SignalP"/>
    </source>
</evidence>
<dbReference type="EMBL" id="VJWL01000001">
    <property type="protein sequence ID" value="TRW49870.1"/>
    <property type="molecule type" value="Genomic_DNA"/>
</dbReference>
<dbReference type="PROSITE" id="PS00138">
    <property type="entry name" value="SUBTILASE_SER"/>
    <property type="match status" value="1"/>
</dbReference>
<accession>A0A552X4C5</accession>
<dbReference type="PROSITE" id="PS51892">
    <property type="entry name" value="SUBTILASE"/>
    <property type="match status" value="1"/>
</dbReference>
<dbReference type="GO" id="GO:0004252">
    <property type="term" value="F:serine-type endopeptidase activity"/>
    <property type="evidence" value="ECO:0007669"/>
    <property type="project" value="UniProtKB-UniRule"/>
</dbReference>
<organism evidence="10 11">
    <name type="scientific">Aliidiomarina halalkaliphila</name>
    <dbReference type="NCBI Taxonomy" id="2593535"/>
    <lineage>
        <taxon>Bacteria</taxon>
        <taxon>Pseudomonadati</taxon>
        <taxon>Pseudomonadota</taxon>
        <taxon>Gammaproteobacteria</taxon>
        <taxon>Alteromonadales</taxon>
        <taxon>Idiomarinaceae</taxon>
        <taxon>Aliidiomarina</taxon>
    </lineage>
</organism>
<evidence type="ECO:0000259" key="9">
    <source>
        <dbReference type="Pfam" id="PF00082"/>
    </source>
</evidence>